<dbReference type="Gene3D" id="3.40.50.2000">
    <property type="entry name" value="Glycogen Phosphorylase B"/>
    <property type="match status" value="2"/>
</dbReference>
<dbReference type="RefSeq" id="WP_281481405.1">
    <property type="nucleotide sequence ID" value="NZ_CP124543.1"/>
</dbReference>
<dbReference type="Proteomes" id="UP001223520">
    <property type="component" value="Chromosome"/>
</dbReference>
<keyword evidence="3" id="KW-1185">Reference proteome</keyword>
<sequence length="401" mass="45509">MPGISIAYSSVHQIYQIALAAQELGELDNFFCSVIDAPGKWGALFSLIFGRDRLVNRRCSELNLHHVKEYPWPLAFQYFQQIQRKSLGPADWEITNNLFDQWAARQLKTVTSQLFVGVETCALRCLEVTHERGIKTLLDCHQVHPDFLDRVIAEAASDLNIPVPETIDTPTWRKQKLQEFELADFLLLISEPQKRSFLEAGFAPEKLATITLWADTSIFYPPPAPISKNPDILHVLFVGGLCLRKGVPYLLQAIELCGSNIELTLIGSKTSEINDFLKKSECRFNYVPTMTKAQLREYYWQSDVLVLPSLVDTFGWVAMEAMACGLPVIVSENCGVPVPDENWRVPIMNAEAIAEKLLTLHHNREYYASLGNIASNFAQKFTAKLYREQLQTLFKKILSRV</sequence>
<name>A0AAJ6P7W7_9CYAN</name>
<protein>
    <submittedName>
        <fullName evidence="2">Glycosyltransferase family 4 protein</fullName>
        <ecNumber evidence="2">2.4.-.-</ecNumber>
    </submittedName>
</protein>
<organism evidence="2 3">
    <name type="scientific">Halotia branconii CENA392</name>
    <dbReference type="NCBI Taxonomy" id="1539056"/>
    <lineage>
        <taxon>Bacteria</taxon>
        <taxon>Bacillati</taxon>
        <taxon>Cyanobacteriota</taxon>
        <taxon>Cyanophyceae</taxon>
        <taxon>Nostocales</taxon>
        <taxon>Nodulariaceae</taxon>
        <taxon>Halotia</taxon>
    </lineage>
</organism>
<dbReference type="PANTHER" id="PTHR46401">
    <property type="entry name" value="GLYCOSYLTRANSFERASE WBBK-RELATED"/>
    <property type="match status" value="1"/>
</dbReference>
<dbReference type="GO" id="GO:0009103">
    <property type="term" value="P:lipopolysaccharide biosynthetic process"/>
    <property type="evidence" value="ECO:0007669"/>
    <property type="project" value="TreeGrafter"/>
</dbReference>
<dbReference type="CDD" id="cd03801">
    <property type="entry name" value="GT4_PimA-like"/>
    <property type="match status" value="1"/>
</dbReference>
<reference evidence="2 3" key="1">
    <citation type="journal article" date="2023" name="Limnol Oceanogr Lett">
        <title>Environmental adaptations by the intertidal Antarctic cyanobacterium Halotia branconii CENA392 as revealed using long-read genome sequencing.</title>
        <authorList>
            <person name="Dextro R.B."/>
            <person name="Delbaje E."/>
            <person name="Freitas P.N.N."/>
            <person name="Geraldes V."/>
            <person name="Pinto E."/>
            <person name="Long P.F."/>
            <person name="Fiore M.F."/>
        </authorList>
    </citation>
    <scope>NUCLEOTIDE SEQUENCE [LARGE SCALE GENOMIC DNA]</scope>
    <source>
        <strain evidence="2 3">CENA392</strain>
    </source>
</reference>
<keyword evidence="1 2" id="KW-0808">Transferase</keyword>
<evidence type="ECO:0000313" key="2">
    <source>
        <dbReference type="EMBL" id="WGV24075.1"/>
    </source>
</evidence>
<accession>A0AAJ6P7W7</accession>
<dbReference type="GO" id="GO:0016757">
    <property type="term" value="F:glycosyltransferase activity"/>
    <property type="evidence" value="ECO:0007669"/>
    <property type="project" value="UniProtKB-KW"/>
</dbReference>
<keyword evidence="2" id="KW-0328">Glycosyltransferase</keyword>
<dbReference type="SUPFAM" id="SSF53756">
    <property type="entry name" value="UDP-Glycosyltransferase/glycogen phosphorylase"/>
    <property type="match status" value="1"/>
</dbReference>
<proteinExistence type="predicted"/>
<dbReference type="Pfam" id="PF13692">
    <property type="entry name" value="Glyco_trans_1_4"/>
    <property type="match status" value="1"/>
</dbReference>
<dbReference type="EC" id="2.4.-.-" evidence="2"/>
<dbReference type="KEGG" id="hbq:QI031_20015"/>
<dbReference type="AlphaFoldDB" id="A0AAJ6P7W7"/>
<dbReference type="PANTHER" id="PTHR46401:SF2">
    <property type="entry name" value="GLYCOSYLTRANSFERASE WBBK-RELATED"/>
    <property type="match status" value="1"/>
</dbReference>
<gene>
    <name evidence="2" type="ORF">QI031_20015</name>
</gene>
<evidence type="ECO:0000313" key="3">
    <source>
        <dbReference type="Proteomes" id="UP001223520"/>
    </source>
</evidence>
<dbReference type="EMBL" id="CP124543">
    <property type="protein sequence ID" value="WGV24075.1"/>
    <property type="molecule type" value="Genomic_DNA"/>
</dbReference>
<evidence type="ECO:0000256" key="1">
    <source>
        <dbReference type="ARBA" id="ARBA00022679"/>
    </source>
</evidence>